<organism evidence="1 2">
    <name type="scientific">Gossypium arboreum</name>
    <name type="common">Tree cotton</name>
    <name type="synonym">Gossypium nanking</name>
    <dbReference type="NCBI Taxonomy" id="29729"/>
    <lineage>
        <taxon>Eukaryota</taxon>
        <taxon>Viridiplantae</taxon>
        <taxon>Streptophyta</taxon>
        <taxon>Embryophyta</taxon>
        <taxon>Tracheophyta</taxon>
        <taxon>Spermatophyta</taxon>
        <taxon>Magnoliopsida</taxon>
        <taxon>eudicotyledons</taxon>
        <taxon>Gunneridae</taxon>
        <taxon>Pentapetalae</taxon>
        <taxon>rosids</taxon>
        <taxon>malvids</taxon>
        <taxon>Malvales</taxon>
        <taxon>Malvaceae</taxon>
        <taxon>Malvoideae</taxon>
        <taxon>Gossypium</taxon>
    </lineage>
</organism>
<evidence type="ECO:0000313" key="2">
    <source>
        <dbReference type="Proteomes" id="UP000032142"/>
    </source>
</evidence>
<comment type="caution">
    <text evidence="1">The sequence shown here is derived from an EMBL/GenBank/DDBJ whole genome shotgun (WGS) entry which is preliminary data.</text>
</comment>
<sequence>MVIQIRAHYGLDW</sequence>
<name>A0A0B0MCF2_GOSAR</name>
<reference evidence="2" key="1">
    <citation type="submission" date="2014-09" db="EMBL/GenBank/DDBJ databases">
        <authorList>
            <person name="Mudge J."/>
            <person name="Ramaraj T."/>
            <person name="Lindquist I.E."/>
            <person name="Bharti A.K."/>
            <person name="Sundararajan A."/>
            <person name="Cameron C.T."/>
            <person name="Woodward J.E."/>
            <person name="May G.D."/>
            <person name="Brubaker C."/>
            <person name="Broadhvest J."/>
            <person name="Wilkins T.A."/>
        </authorList>
    </citation>
    <scope>NUCLEOTIDE SEQUENCE</scope>
    <source>
        <strain evidence="2">cv. AKA8401</strain>
    </source>
</reference>
<dbReference type="EMBL" id="JRRC01026214">
    <property type="protein sequence ID" value="KHF98051.1"/>
    <property type="molecule type" value="Genomic_DNA"/>
</dbReference>
<proteinExistence type="predicted"/>
<gene>
    <name evidence="1" type="ORF">F383_37318</name>
</gene>
<keyword evidence="2" id="KW-1185">Reference proteome</keyword>
<dbReference type="Proteomes" id="UP000032142">
    <property type="component" value="Unassembled WGS sequence"/>
</dbReference>
<accession>A0A0B0MCF2</accession>
<protein>
    <submittedName>
        <fullName evidence="1">Uncharacterized protein</fullName>
    </submittedName>
</protein>
<evidence type="ECO:0000313" key="1">
    <source>
        <dbReference type="EMBL" id="KHF98051.1"/>
    </source>
</evidence>